<protein>
    <submittedName>
        <fullName evidence="3">Uncharacterized protein</fullName>
    </submittedName>
</protein>
<feature type="chain" id="PRO_5045747038" evidence="2">
    <location>
        <begin position="30"/>
        <end position="356"/>
    </location>
</feature>
<keyword evidence="2" id="KW-0732">Signal</keyword>
<dbReference type="Proteomes" id="UP001642540">
    <property type="component" value="Unassembled WGS sequence"/>
</dbReference>
<dbReference type="InterPro" id="IPR028082">
    <property type="entry name" value="Peripla_BP_I"/>
</dbReference>
<comment type="caution">
    <text evidence="3">The sequence shown here is derived from an EMBL/GenBank/DDBJ whole genome shotgun (WGS) entry which is preliminary data.</text>
</comment>
<evidence type="ECO:0000256" key="1">
    <source>
        <dbReference type="SAM" id="MobiDB-lite"/>
    </source>
</evidence>
<feature type="region of interest" description="Disordered" evidence="1">
    <location>
        <begin position="31"/>
        <end position="53"/>
    </location>
</feature>
<feature type="compositionally biased region" description="Low complexity" evidence="1">
    <location>
        <begin position="181"/>
        <end position="197"/>
    </location>
</feature>
<keyword evidence="4" id="KW-1185">Reference proteome</keyword>
<gene>
    <name evidence="3" type="ORF">ODALV1_LOCUS29361</name>
</gene>
<reference evidence="3 4" key="1">
    <citation type="submission" date="2024-08" db="EMBL/GenBank/DDBJ databases">
        <authorList>
            <person name="Cucini C."/>
            <person name="Frati F."/>
        </authorList>
    </citation>
    <scope>NUCLEOTIDE SEQUENCE [LARGE SCALE GENOMIC DNA]</scope>
</reference>
<evidence type="ECO:0000313" key="4">
    <source>
        <dbReference type="Proteomes" id="UP001642540"/>
    </source>
</evidence>
<proteinExistence type="predicted"/>
<feature type="region of interest" description="Disordered" evidence="1">
    <location>
        <begin position="132"/>
        <end position="197"/>
    </location>
</feature>
<dbReference type="Gene3D" id="3.40.50.2300">
    <property type="match status" value="1"/>
</dbReference>
<feature type="signal peptide" evidence="2">
    <location>
        <begin position="1"/>
        <end position="29"/>
    </location>
</feature>
<accession>A0ABP1S4K0</accession>
<feature type="compositionally biased region" description="Low complexity" evidence="1">
    <location>
        <begin position="31"/>
        <end position="40"/>
    </location>
</feature>
<feature type="compositionally biased region" description="Polar residues" evidence="1">
    <location>
        <begin position="155"/>
        <end position="168"/>
    </location>
</feature>
<evidence type="ECO:0000256" key="2">
    <source>
        <dbReference type="SAM" id="SignalP"/>
    </source>
</evidence>
<organism evidence="3 4">
    <name type="scientific">Orchesella dallaii</name>
    <dbReference type="NCBI Taxonomy" id="48710"/>
    <lineage>
        <taxon>Eukaryota</taxon>
        <taxon>Metazoa</taxon>
        <taxon>Ecdysozoa</taxon>
        <taxon>Arthropoda</taxon>
        <taxon>Hexapoda</taxon>
        <taxon>Collembola</taxon>
        <taxon>Entomobryomorpha</taxon>
        <taxon>Entomobryoidea</taxon>
        <taxon>Orchesellidae</taxon>
        <taxon>Orchesellinae</taxon>
        <taxon>Orchesella</taxon>
    </lineage>
</organism>
<evidence type="ECO:0000313" key="3">
    <source>
        <dbReference type="EMBL" id="CAL8143216.1"/>
    </source>
</evidence>
<dbReference type="EMBL" id="CAXLJM020000151">
    <property type="protein sequence ID" value="CAL8143216.1"/>
    <property type="molecule type" value="Genomic_DNA"/>
</dbReference>
<sequence length="356" mass="38380">MKATMRGGTSFVHMLSVGWTLITVLIVSSSPNRSSSLSVSGASPISSGERRQSITSFQEKIKDPLSPSSSFSTVITNSNQFSSTFSSFTVLQRDEPSFKKMGSGDRGNIISTNRPLQLTFFTRRKPMVFNSAIDDTDKSDNQISSRIVPFPPAGSRTNKTKTNSSDVNMPNPLQIDKDETSSSSAGTSISSSPTTPTISFFIRPKRQMHPQQASSSSSSSPTSPIIFSELANVKVGRRKSPANISPAGETVFTETAYPDHILTEPISMPVTSAVSVRGRRVRAKGKGADKTLTILGLFELTQNSLARESGRSEKIAAEMALEDINAKGILPGYRLTMHTNDTQASSCRVVSIINVD</sequence>
<dbReference type="SUPFAM" id="SSF53822">
    <property type="entry name" value="Periplasmic binding protein-like I"/>
    <property type="match status" value="1"/>
</dbReference>
<name>A0ABP1S4K0_9HEXA</name>